<accession>A0A7R9D2J8</accession>
<reference evidence="1" key="1">
    <citation type="submission" date="2020-11" db="EMBL/GenBank/DDBJ databases">
        <authorList>
            <person name="Tran Van P."/>
        </authorList>
    </citation>
    <scope>NUCLEOTIDE SEQUENCE</scope>
</reference>
<protein>
    <submittedName>
        <fullName evidence="1">Uncharacterized protein</fullName>
    </submittedName>
</protein>
<sequence length="63" mass="7588">MNEEKLSKSTWELTNNAQKYVQEEFQLYWIEGVDMKEAVENVKCLIYRVRKFCILKALTHSYP</sequence>
<dbReference type="EMBL" id="OC319997">
    <property type="protein sequence ID" value="CAD7406930.1"/>
    <property type="molecule type" value="Genomic_DNA"/>
</dbReference>
<gene>
    <name evidence="1" type="ORF">TCEB3V08_LOCUS8761</name>
</gene>
<proteinExistence type="predicted"/>
<evidence type="ECO:0000313" key="1">
    <source>
        <dbReference type="EMBL" id="CAD7406930.1"/>
    </source>
</evidence>
<organism evidence="1">
    <name type="scientific">Timema cristinae</name>
    <name type="common">Walking stick</name>
    <dbReference type="NCBI Taxonomy" id="61476"/>
    <lineage>
        <taxon>Eukaryota</taxon>
        <taxon>Metazoa</taxon>
        <taxon>Ecdysozoa</taxon>
        <taxon>Arthropoda</taxon>
        <taxon>Hexapoda</taxon>
        <taxon>Insecta</taxon>
        <taxon>Pterygota</taxon>
        <taxon>Neoptera</taxon>
        <taxon>Polyneoptera</taxon>
        <taxon>Phasmatodea</taxon>
        <taxon>Timematodea</taxon>
        <taxon>Timematoidea</taxon>
        <taxon>Timematidae</taxon>
        <taxon>Timema</taxon>
    </lineage>
</organism>
<dbReference type="AlphaFoldDB" id="A0A7R9D2J8"/>
<name>A0A7R9D2J8_TIMCR</name>